<evidence type="ECO:0000313" key="6">
    <source>
        <dbReference type="EMBL" id="MFC4258197.1"/>
    </source>
</evidence>
<keyword evidence="3" id="KW-0804">Transcription</keyword>
<dbReference type="SMART" id="SM00342">
    <property type="entry name" value="HTH_ARAC"/>
    <property type="match status" value="1"/>
</dbReference>
<organism evidence="6 7">
    <name type="scientific">Marinobacter lacisalsi</name>
    <dbReference type="NCBI Taxonomy" id="475979"/>
    <lineage>
        <taxon>Bacteria</taxon>
        <taxon>Pseudomonadati</taxon>
        <taxon>Pseudomonadota</taxon>
        <taxon>Gammaproteobacteria</taxon>
        <taxon>Pseudomonadales</taxon>
        <taxon>Marinobacteraceae</taxon>
        <taxon>Marinobacter</taxon>
    </lineage>
</organism>
<dbReference type="SUPFAM" id="SSF46689">
    <property type="entry name" value="Homeodomain-like"/>
    <property type="match status" value="2"/>
</dbReference>
<dbReference type="EMBL" id="JBHSDI010000007">
    <property type="protein sequence ID" value="MFC4258197.1"/>
    <property type="molecule type" value="Genomic_DNA"/>
</dbReference>
<evidence type="ECO:0000259" key="5">
    <source>
        <dbReference type="PROSITE" id="PS01124"/>
    </source>
</evidence>
<evidence type="ECO:0000256" key="4">
    <source>
        <dbReference type="ARBA" id="ARBA00037345"/>
    </source>
</evidence>
<reference evidence="7" key="1">
    <citation type="journal article" date="2019" name="Int. J. Syst. Evol. Microbiol.">
        <title>The Global Catalogue of Microorganisms (GCM) 10K type strain sequencing project: providing services to taxonomists for standard genome sequencing and annotation.</title>
        <authorList>
            <consortium name="The Broad Institute Genomics Platform"/>
            <consortium name="The Broad Institute Genome Sequencing Center for Infectious Disease"/>
            <person name="Wu L."/>
            <person name="Ma J."/>
        </authorList>
    </citation>
    <scope>NUCLEOTIDE SEQUENCE [LARGE SCALE GENOMIC DNA]</scope>
    <source>
        <strain evidence="7">CECT 7297</strain>
    </source>
</reference>
<evidence type="ECO:0000256" key="3">
    <source>
        <dbReference type="ARBA" id="ARBA00023163"/>
    </source>
</evidence>
<dbReference type="InterPro" id="IPR018062">
    <property type="entry name" value="HTH_AraC-typ_CS"/>
</dbReference>
<evidence type="ECO:0000256" key="1">
    <source>
        <dbReference type="ARBA" id="ARBA00023015"/>
    </source>
</evidence>
<evidence type="ECO:0000256" key="2">
    <source>
        <dbReference type="ARBA" id="ARBA00023125"/>
    </source>
</evidence>
<dbReference type="PROSITE" id="PS00041">
    <property type="entry name" value="HTH_ARAC_FAMILY_1"/>
    <property type="match status" value="1"/>
</dbReference>
<dbReference type="InterPro" id="IPR050204">
    <property type="entry name" value="AraC_XylS_family_regulators"/>
</dbReference>
<proteinExistence type="predicted"/>
<dbReference type="Pfam" id="PF12833">
    <property type="entry name" value="HTH_18"/>
    <property type="match status" value="1"/>
</dbReference>
<comment type="caution">
    <text evidence="6">The sequence shown here is derived from an EMBL/GenBank/DDBJ whole genome shotgun (WGS) entry which is preliminary data.</text>
</comment>
<dbReference type="PANTHER" id="PTHR46796">
    <property type="entry name" value="HTH-TYPE TRANSCRIPTIONAL ACTIVATOR RHAS-RELATED"/>
    <property type="match status" value="1"/>
</dbReference>
<name>A0ABV8QF63_9GAMM</name>
<dbReference type="InterPro" id="IPR018060">
    <property type="entry name" value="HTH_AraC"/>
</dbReference>
<keyword evidence="1" id="KW-0805">Transcription regulation</keyword>
<keyword evidence="7" id="KW-1185">Reference proteome</keyword>
<dbReference type="RefSeq" id="WP_379885568.1">
    <property type="nucleotide sequence ID" value="NZ_JBHSDI010000007.1"/>
</dbReference>
<dbReference type="Proteomes" id="UP001595798">
    <property type="component" value="Unassembled WGS sequence"/>
</dbReference>
<dbReference type="InterPro" id="IPR009057">
    <property type="entry name" value="Homeodomain-like_sf"/>
</dbReference>
<dbReference type="PROSITE" id="PS01124">
    <property type="entry name" value="HTH_ARAC_FAMILY_2"/>
    <property type="match status" value="1"/>
</dbReference>
<evidence type="ECO:0000313" key="7">
    <source>
        <dbReference type="Proteomes" id="UP001595798"/>
    </source>
</evidence>
<sequence>MATPHRQHSSPGPRLYVWNRNLLHLPTLAAQPAPHRVFQDKLLISLDGFLTIVVDGQRLSTRSCLVPAGHWHDTSTVDSRDAVTATWLLQPLSQDHPALVSLMSSAGNGLYYNHPEETRLIRELLDARDAPNPASDRIRQQMHRCLFPDTLASKVFRVYDPRVIRVVRELQRTASMNMPLERFATDVGLSASYLEKLFKEQTGLPVTQYRLRYRIYVASILLGMGYSITDAAHKAGFSSSSHFSRTFRTLTGETASKTFFKSGTETLIDQRALKSVLQVIRDVPASGGRPQVVSE</sequence>
<keyword evidence="2" id="KW-0238">DNA-binding</keyword>
<feature type="domain" description="HTH araC/xylS-type" evidence="5">
    <location>
        <begin position="164"/>
        <end position="261"/>
    </location>
</feature>
<dbReference type="Gene3D" id="1.10.10.60">
    <property type="entry name" value="Homeodomain-like"/>
    <property type="match status" value="2"/>
</dbReference>
<accession>A0ABV8QF63</accession>
<gene>
    <name evidence="6" type="ORF">ACFOZ5_04020</name>
</gene>
<comment type="function">
    <text evidence="4">Regulatory protein of the TOL plasmid xyl operons. XylS activates the xylXYZLTEGFJQKIH operon required for the degradation of toluene, m-xylene and p-xylene.</text>
</comment>
<protein>
    <submittedName>
        <fullName evidence="6">Helix-turn-helix transcriptional regulator</fullName>
    </submittedName>
</protein>